<comment type="function">
    <text evidence="9">Molecular chaperone; assists the folding of proteins upon ATP hydrolysis. Known to play a role, in vitro, in the folding of actin and tubulin. In yeast may play a role in mitotic spindle formation.</text>
</comment>
<dbReference type="InterPro" id="IPR053374">
    <property type="entry name" value="TCP-1_chaperonin"/>
</dbReference>
<evidence type="ECO:0000256" key="2">
    <source>
        <dbReference type="ARBA" id="ARBA00008020"/>
    </source>
</evidence>
<dbReference type="GO" id="GO:0005832">
    <property type="term" value="C:chaperonin-containing T-complex"/>
    <property type="evidence" value="ECO:0007669"/>
    <property type="project" value="UniProtKB-ARBA"/>
</dbReference>
<dbReference type="PRINTS" id="PR00304">
    <property type="entry name" value="TCOMPLEXTCP1"/>
</dbReference>
<evidence type="ECO:0000313" key="13">
    <source>
        <dbReference type="Proteomes" id="UP000501346"/>
    </source>
</evidence>
<keyword evidence="5 11" id="KW-0547">Nucleotide-binding</keyword>
<dbReference type="Gene3D" id="1.10.560.10">
    <property type="entry name" value="GroEL-like equatorial domain"/>
    <property type="match status" value="1"/>
</dbReference>
<dbReference type="SUPFAM" id="SSF52029">
    <property type="entry name" value="GroEL apical domain-like"/>
    <property type="match status" value="1"/>
</dbReference>
<dbReference type="InterPro" id="IPR027410">
    <property type="entry name" value="TCP-1-like_intermed_sf"/>
</dbReference>
<evidence type="ECO:0000256" key="6">
    <source>
        <dbReference type="ARBA" id="ARBA00022840"/>
    </source>
</evidence>
<evidence type="ECO:0000256" key="5">
    <source>
        <dbReference type="ARBA" id="ARBA00022741"/>
    </source>
</evidence>
<dbReference type="SUPFAM" id="SSF48592">
    <property type="entry name" value="GroEL equatorial domain-like"/>
    <property type="match status" value="1"/>
</dbReference>
<dbReference type="EMBL" id="CP048991">
    <property type="protein sequence ID" value="QID80515.1"/>
    <property type="molecule type" value="Genomic_DNA"/>
</dbReference>
<dbReference type="InterPro" id="IPR017998">
    <property type="entry name" value="Chaperone_TCP-1"/>
</dbReference>
<dbReference type="GO" id="GO:0051082">
    <property type="term" value="F:unfolded protein binding"/>
    <property type="evidence" value="ECO:0007669"/>
    <property type="project" value="InterPro"/>
</dbReference>
<dbReference type="AlphaFoldDB" id="A0A6C1DUH2"/>
<evidence type="ECO:0000256" key="7">
    <source>
        <dbReference type="ARBA" id="ARBA00023186"/>
    </source>
</evidence>
<dbReference type="PROSITE" id="PS00750">
    <property type="entry name" value="TCP1_1"/>
    <property type="match status" value="1"/>
</dbReference>
<protein>
    <recommendedName>
        <fullName evidence="8">T-complex protein 1 subunit epsilon</fullName>
    </recommendedName>
    <alternativeName>
        <fullName evidence="10">CCT-epsilon</fullName>
    </alternativeName>
</protein>
<keyword evidence="6 11" id="KW-0067">ATP-binding</keyword>
<dbReference type="GO" id="GO:0016887">
    <property type="term" value="F:ATP hydrolysis activity"/>
    <property type="evidence" value="ECO:0007669"/>
    <property type="project" value="InterPro"/>
</dbReference>
<dbReference type="FunFam" id="3.50.7.10:FF:000003">
    <property type="entry name" value="T-complex protein 1 subunit epsilon"/>
    <property type="match status" value="1"/>
</dbReference>
<dbReference type="NCBIfam" id="NF041083">
    <property type="entry name" value="thermosome_beta"/>
    <property type="match status" value="1"/>
</dbReference>
<dbReference type="Gene3D" id="3.30.260.10">
    <property type="entry name" value="TCP-1-like chaperonin intermediate domain"/>
    <property type="match status" value="1"/>
</dbReference>
<comment type="similarity">
    <text evidence="2 11">Belongs to the TCP-1 chaperonin family.</text>
</comment>
<gene>
    <name evidence="12" type="primary">CCT5_1</name>
    <name evidence="12" type="ORF">GRS66_002853</name>
</gene>
<dbReference type="NCBIfam" id="TIGR02343">
    <property type="entry name" value="chap_CCT_epsi"/>
    <property type="match status" value="1"/>
</dbReference>
<evidence type="ECO:0000256" key="10">
    <source>
        <dbReference type="ARBA" id="ARBA00033325"/>
    </source>
</evidence>
<dbReference type="GO" id="GO:0005524">
    <property type="term" value="F:ATP binding"/>
    <property type="evidence" value="ECO:0007669"/>
    <property type="project" value="UniProtKB-KW"/>
</dbReference>
<sequence>MAARPQQPPMEMPDLSNAIVAQDEMGRPFIIVKDQGNKKRQHGLEAKKSHILAARSVASIIKTSLGPRGLDKILISPDGEITITNDGATILSQMELDNEIAKLLVQLSKSQDDEIGDGTTGVVVLASALLDQALELIQKGIHPIKIANGFDEAAKIAIARLEDRCDDISASNDELFRDYLLRAAKTSLGSKIVSKDHDRFAEMAVEAVTSIMDKSRNDVDFDLIKMQGRVGGTISDSKLINGVILDKDFSHPQMPKCVLPREGSDGVKLAILTCPFEPPKPKTKHKLDISSVEEYQKLQTYEQDTFKEMIDDVKKAGADVVICQWGFDDEANHLLLQNDLPAVRWVGGQELEHIAISTNGRIVPRFQDLSKDKLGTCSRIYEKEFGTTKDRMLIIEQSKETKTVTCFVRGSNKMIVDEAQRALHDSLCVVRNLVKDSRVVYGGGAAEVTMSLAVSEEADKQRGIDQYAFRGFAQALDTIPMTLAENSGLDPIGTLSTLKSKQLKENTSNIGVDCLGYGSNDMKELFVVDPFIGKKQQILLATQLCRMILKIDNVIISGKDEY</sequence>
<dbReference type="InterPro" id="IPR054827">
    <property type="entry name" value="thermosome_alpha"/>
</dbReference>
<dbReference type="Pfam" id="PF00118">
    <property type="entry name" value="Cpn60_TCP1"/>
    <property type="match status" value="1"/>
</dbReference>
<evidence type="ECO:0000256" key="1">
    <source>
        <dbReference type="ARBA" id="ARBA00004496"/>
    </source>
</evidence>
<dbReference type="Proteomes" id="UP000501346">
    <property type="component" value="Chromosome ScX-SeX"/>
</dbReference>
<dbReference type="InterPro" id="IPR002194">
    <property type="entry name" value="Chaperonin_TCP-1_CS"/>
</dbReference>
<dbReference type="PANTHER" id="PTHR11353">
    <property type="entry name" value="CHAPERONIN"/>
    <property type="match status" value="1"/>
</dbReference>
<keyword evidence="13" id="KW-1185">Reference proteome</keyword>
<comment type="subunit">
    <text evidence="3">Heterooligomeric complex of about 850 to 900 kDa that forms two stacked rings, 12 to 16 nm in diameter.</text>
</comment>
<organism evidence="12 13">
    <name type="scientific">Saccharomyces pastorianus</name>
    <name type="common">Lager yeast</name>
    <name type="synonym">Saccharomyces cerevisiae x Saccharomyces eubayanus</name>
    <dbReference type="NCBI Taxonomy" id="27292"/>
    <lineage>
        <taxon>Eukaryota</taxon>
        <taxon>Fungi</taxon>
        <taxon>Dikarya</taxon>
        <taxon>Ascomycota</taxon>
        <taxon>Saccharomycotina</taxon>
        <taxon>Saccharomycetes</taxon>
        <taxon>Saccharomycetales</taxon>
        <taxon>Saccharomycetaceae</taxon>
        <taxon>Saccharomyces</taxon>
    </lineage>
</organism>
<evidence type="ECO:0000256" key="8">
    <source>
        <dbReference type="ARBA" id="ARBA00024086"/>
    </source>
</evidence>
<dbReference type="NCBIfam" id="NF041082">
    <property type="entry name" value="thermosome_alpha"/>
    <property type="match status" value="1"/>
</dbReference>
<dbReference type="GO" id="GO:0140662">
    <property type="term" value="F:ATP-dependent protein folding chaperone"/>
    <property type="evidence" value="ECO:0007669"/>
    <property type="project" value="InterPro"/>
</dbReference>
<comment type="subcellular location">
    <subcellularLocation>
        <location evidence="1">Cytoplasm</location>
    </subcellularLocation>
</comment>
<dbReference type="CDD" id="cd03339">
    <property type="entry name" value="TCP1_epsilon"/>
    <property type="match status" value="1"/>
</dbReference>
<dbReference type="InterPro" id="IPR002423">
    <property type="entry name" value="Cpn60/GroEL/TCP-1"/>
</dbReference>
<dbReference type="InterPro" id="IPR027413">
    <property type="entry name" value="GROEL-like_equatorial_sf"/>
</dbReference>
<dbReference type="OrthoDB" id="10248520at2759"/>
<evidence type="ECO:0000313" key="12">
    <source>
        <dbReference type="EMBL" id="QID80515.1"/>
    </source>
</evidence>
<keyword evidence="7 11" id="KW-0143">Chaperone</keyword>
<evidence type="ECO:0000256" key="11">
    <source>
        <dbReference type="RuleBase" id="RU004187"/>
    </source>
</evidence>
<keyword evidence="4" id="KW-0963">Cytoplasm</keyword>
<accession>A0A6C1DUH2</accession>
<dbReference type="PROSITE" id="PS00995">
    <property type="entry name" value="TCP1_3"/>
    <property type="match status" value="1"/>
</dbReference>
<reference evidence="12 13" key="1">
    <citation type="journal article" date="2019" name="BMC Genomics">
        <title>Chromosome level assembly and comparative genome analysis confirm lager-brewing yeasts originated from a single hybridization.</title>
        <authorList>
            <person name="Salazar A.N."/>
            <person name="Gorter de Vries A.R."/>
            <person name="van den Broek M."/>
            <person name="Brouwers N."/>
            <person name="de la Torre Cortes P."/>
            <person name="Kuijpers N.G.A."/>
            <person name="Daran J.G."/>
            <person name="Abeel T."/>
        </authorList>
    </citation>
    <scope>NUCLEOTIDE SEQUENCE [LARGE SCALE GENOMIC DNA]</scope>
    <source>
        <strain evidence="12 13">CBS 1483</strain>
    </source>
</reference>
<evidence type="ECO:0000256" key="9">
    <source>
        <dbReference type="ARBA" id="ARBA00025011"/>
    </source>
</evidence>
<name>A0A6C1DUH2_SACPS</name>
<evidence type="ECO:0000256" key="3">
    <source>
        <dbReference type="ARBA" id="ARBA00011531"/>
    </source>
</evidence>
<dbReference type="SUPFAM" id="SSF54849">
    <property type="entry name" value="GroEL-intermediate domain like"/>
    <property type="match status" value="1"/>
</dbReference>
<dbReference type="Gene3D" id="3.50.7.10">
    <property type="entry name" value="GroEL"/>
    <property type="match status" value="1"/>
</dbReference>
<dbReference type="InterPro" id="IPR027409">
    <property type="entry name" value="GroEL-like_apical_dom_sf"/>
</dbReference>
<evidence type="ECO:0000256" key="4">
    <source>
        <dbReference type="ARBA" id="ARBA00022490"/>
    </source>
</evidence>
<proteinExistence type="inferred from homology"/>
<dbReference type="InterPro" id="IPR012718">
    <property type="entry name" value="Chap_CCT_epsi"/>
</dbReference>